<dbReference type="WBParaSite" id="SMUV_0000702001-mRNA-1">
    <property type="protein sequence ID" value="SMUV_0000702001-mRNA-1"/>
    <property type="gene ID" value="SMUV_0000702001"/>
</dbReference>
<keyword evidence="3 5" id="KW-0067">ATP-binding</keyword>
<dbReference type="PROSITE" id="PS00411">
    <property type="entry name" value="KINESIN_MOTOR_1"/>
    <property type="match status" value="1"/>
</dbReference>
<sequence length="806" mass="91213">MFNNTLFQEETFDAEELMTSRKRAATPGRKNAKRIDEKEAVEVLCRLRPYDGNDGCAVVVDDEHVKLTAPVSLIARNGQVPQETTYKLSYVFDENDSQVEVFERSAMDLTENLVRGKNSLLFTYGVTGSGKTYTMNGGSTDETMGILPRVLDVLFNSLPNRVDKCVFAPDGRNGFEVREEFEAVVARKRLDPPREENVFETKHCRERRRVHGVNLDMVCAVFVSYIEVYNDVCYDLLDDVIVNRDGNRVLSSKDLRLGVNNKVYVENVVEIEVDSSGEALDLFLKGQEKRRVGDTLLNKQSSRSHSIFNIRLVSAPCRIDIDYPESNPAGIHVSQLSLVDLAGSERSKRTGNEGVRLVESGKINQSLLVLRQCFEKLRGNQRGCGNSNPVPYRDSKITHLFKNFFEGSGKVRMIICINPKPEDYAENLGVMGFAELSQCIEVASGSEFMLPVGDGLPISRREYLKWTNEVEKCIIKPTIISLFPNHPAFELSGPNDTESISRLREHYQSMVKIRGDLCEQFEQNEQKFETQLRRILCFVDLQTAQIQKLKTEKEDLDNELSSAIGLLRQYKREINALNKRIARYEVEENEKFNQEEEQKKREKAYQEQLRKKEKTLHLVREICDKPTPMRVCNEKTVSDGSVESFGAGEGSNPSALKPSLKHVGVVSSNRPIYSTTNEQSYQAPLPRRMGPNVAARTGFYNARHARRSKSANGRVIDHQPRYRIPEGTYVQTQIPRKVKSTTKVEAQDLKRSTEYVLTHQELDTRGNLTTQIVKGNCIPTAGGGTAVRFNDVERVSHESPSDDPSN</sequence>
<evidence type="ECO:0000256" key="7">
    <source>
        <dbReference type="SAM" id="Coils"/>
    </source>
</evidence>
<dbReference type="AlphaFoldDB" id="A0A0N5AQP8"/>
<evidence type="ECO:0000256" key="3">
    <source>
        <dbReference type="ARBA" id="ARBA00022840"/>
    </source>
</evidence>
<dbReference type="GO" id="GO:0051256">
    <property type="term" value="P:mitotic spindle midzone assembly"/>
    <property type="evidence" value="ECO:0007669"/>
    <property type="project" value="TreeGrafter"/>
</dbReference>
<evidence type="ECO:0000256" key="5">
    <source>
        <dbReference type="PROSITE-ProRule" id="PRU00283"/>
    </source>
</evidence>
<keyword evidence="4" id="KW-0963">Cytoplasm</keyword>
<proteinExistence type="inferred from homology"/>
<dbReference type="SMART" id="SM00129">
    <property type="entry name" value="KISc"/>
    <property type="match status" value="1"/>
</dbReference>
<evidence type="ECO:0000256" key="2">
    <source>
        <dbReference type="ARBA" id="ARBA00022741"/>
    </source>
</evidence>
<evidence type="ECO:0000313" key="9">
    <source>
        <dbReference type="Proteomes" id="UP000046393"/>
    </source>
</evidence>
<dbReference type="GO" id="GO:0008017">
    <property type="term" value="F:microtubule binding"/>
    <property type="evidence" value="ECO:0007669"/>
    <property type="project" value="InterPro"/>
</dbReference>
<evidence type="ECO:0000256" key="4">
    <source>
        <dbReference type="ARBA" id="ARBA00023212"/>
    </source>
</evidence>
<name>A0A0N5AQP8_9BILA</name>
<dbReference type="PANTHER" id="PTHR24115">
    <property type="entry name" value="KINESIN-RELATED"/>
    <property type="match status" value="1"/>
</dbReference>
<dbReference type="GO" id="GO:0007018">
    <property type="term" value="P:microtubule-based movement"/>
    <property type="evidence" value="ECO:0007669"/>
    <property type="project" value="InterPro"/>
</dbReference>
<feature type="domain" description="Kinesin motor" evidence="8">
    <location>
        <begin position="40"/>
        <end position="440"/>
    </location>
</feature>
<reference evidence="10" key="1">
    <citation type="submission" date="2017-02" db="UniProtKB">
        <authorList>
            <consortium name="WormBaseParasite"/>
        </authorList>
    </citation>
    <scope>IDENTIFICATION</scope>
</reference>
<accession>A0A0N5AQP8</accession>
<dbReference type="InterPro" id="IPR032384">
    <property type="entry name" value="Kif23_Arf-bd"/>
</dbReference>
<dbReference type="PANTHER" id="PTHR24115:SF600">
    <property type="entry name" value="KINESIN-LIKE PROTEIN KIF23"/>
    <property type="match status" value="1"/>
</dbReference>
<evidence type="ECO:0000256" key="6">
    <source>
        <dbReference type="RuleBase" id="RU000394"/>
    </source>
</evidence>
<organism evidence="9 10">
    <name type="scientific">Syphacia muris</name>
    <dbReference type="NCBI Taxonomy" id="451379"/>
    <lineage>
        <taxon>Eukaryota</taxon>
        <taxon>Metazoa</taxon>
        <taxon>Ecdysozoa</taxon>
        <taxon>Nematoda</taxon>
        <taxon>Chromadorea</taxon>
        <taxon>Rhabditida</taxon>
        <taxon>Spirurina</taxon>
        <taxon>Oxyuridomorpha</taxon>
        <taxon>Oxyuroidea</taxon>
        <taxon>Oxyuridae</taxon>
        <taxon>Syphacia</taxon>
    </lineage>
</organism>
<dbReference type="GO" id="GO:0005524">
    <property type="term" value="F:ATP binding"/>
    <property type="evidence" value="ECO:0007669"/>
    <property type="project" value="UniProtKB-UniRule"/>
</dbReference>
<dbReference type="GO" id="GO:0005634">
    <property type="term" value="C:nucleus"/>
    <property type="evidence" value="ECO:0007669"/>
    <property type="project" value="TreeGrafter"/>
</dbReference>
<dbReference type="InterPro" id="IPR038105">
    <property type="entry name" value="Kif23_Arf-bd_sf"/>
</dbReference>
<evidence type="ECO:0000313" key="10">
    <source>
        <dbReference type="WBParaSite" id="SMUV_0000702001-mRNA-1"/>
    </source>
</evidence>
<keyword evidence="9" id="KW-1185">Reference proteome</keyword>
<keyword evidence="4" id="KW-0206">Cytoskeleton</keyword>
<dbReference type="Pfam" id="PF00225">
    <property type="entry name" value="Kinesin"/>
    <property type="match status" value="1"/>
</dbReference>
<feature type="binding site" evidence="5">
    <location>
        <begin position="125"/>
        <end position="132"/>
    </location>
    <ligand>
        <name>ATP</name>
        <dbReference type="ChEBI" id="CHEBI:30616"/>
    </ligand>
</feature>
<dbReference type="InterPro" id="IPR001752">
    <property type="entry name" value="Kinesin_motor_dom"/>
</dbReference>
<dbReference type="Proteomes" id="UP000046393">
    <property type="component" value="Unplaced"/>
</dbReference>
<dbReference type="Pfam" id="PF16540">
    <property type="entry name" value="MKLP1_Arf_bdg"/>
    <property type="match status" value="1"/>
</dbReference>
<protein>
    <recommendedName>
        <fullName evidence="6">Kinesin-like protein</fullName>
    </recommendedName>
</protein>
<dbReference type="PRINTS" id="PR00380">
    <property type="entry name" value="KINESINHEAVY"/>
</dbReference>
<evidence type="ECO:0000256" key="1">
    <source>
        <dbReference type="ARBA" id="ARBA00004245"/>
    </source>
</evidence>
<comment type="similarity">
    <text evidence="5 6">Belongs to the TRAFAC class myosin-kinesin ATPase superfamily. Kinesin family.</text>
</comment>
<dbReference type="InterPro" id="IPR027417">
    <property type="entry name" value="P-loop_NTPase"/>
</dbReference>
<dbReference type="PROSITE" id="PS50067">
    <property type="entry name" value="KINESIN_MOTOR_2"/>
    <property type="match status" value="1"/>
</dbReference>
<dbReference type="Gene3D" id="2.60.40.4330">
    <property type="entry name" value="Kinesin-like protein Kif23, Arf6-interacting domain"/>
    <property type="match status" value="1"/>
</dbReference>
<dbReference type="GO" id="GO:0005871">
    <property type="term" value="C:kinesin complex"/>
    <property type="evidence" value="ECO:0007669"/>
    <property type="project" value="TreeGrafter"/>
</dbReference>
<dbReference type="GO" id="GO:0016887">
    <property type="term" value="F:ATP hydrolysis activity"/>
    <property type="evidence" value="ECO:0007669"/>
    <property type="project" value="TreeGrafter"/>
</dbReference>
<dbReference type="SUPFAM" id="SSF52540">
    <property type="entry name" value="P-loop containing nucleoside triphosphate hydrolases"/>
    <property type="match status" value="1"/>
</dbReference>
<keyword evidence="7" id="KW-0175">Coiled coil</keyword>
<evidence type="ECO:0000259" key="8">
    <source>
        <dbReference type="PROSITE" id="PS50067"/>
    </source>
</evidence>
<dbReference type="GO" id="GO:0003777">
    <property type="term" value="F:microtubule motor activity"/>
    <property type="evidence" value="ECO:0007669"/>
    <property type="project" value="InterPro"/>
</dbReference>
<keyword evidence="2 5" id="KW-0547">Nucleotide-binding</keyword>
<dbReference type="GO" id="GO:0005874">
    <property type="term" value="C:microtubule"/>
    <property type="evidence" value="ECO:0007669"/>
    <property type="project" value="UniProtKB-KW"/>
</dbReference>
<dbReference type="STRING" id="451379.A0A0N5AQP8"/>
<dbReference type="InterPro" id="IPR027640">
    <property type="entry name" value="Kinesin-like_fam"/>
</dbReference>
<keyword evidence="6" id="KW-0493">Microtubule</keyword>
<dbReference type="Gene3D" id="3.40.850.10">
    <property type="entry name" value="Kinesin motor domain"/>
    <property type="match status" value="1"/>
</dbReference>
<dbReference type="InterPro" id="IPR036961">
    <property type="entry name" value="Kinesin_motor_dom_sf"/>
</dbReference>
<feature type="coiled-coil region" evidence="7">
    <location>
        <begin position="539"/>
        <end position="615"/>
    </location>
</feature>
<keyword evidence="5 6" id="KW-0505">Motor protein</keyword>
<comment type="subcellular location">
    <subcellularLocation>
        <location evidence="1">Cytoplasm</location>
        <location evidence="1">Cytoskeleton</location>
    </subcellularLocation>
</comment>
<dbReference type="InterPro" id="IPR019821">
    <property type="entry name" value="Kinesin_motor_CS"/>
</dbReference>